<dbReference type="GO" id="GO:0032039">
    <property type="term" value="C:integrator complex"/>
    <property type="evidence" value="ECO:0007669"/>
    <property type="project" value="InterPro"/>
</dbReference>
<feature type="compositionally biased region" description="Basic and acidic residues" evidence="3">
    <location>
        <begin position="575"/>
        <end position="587"/>
    </location>
</feature>
<protein>
    <submittedName>
        <fullName evidence="4">Lactamase_B domain-containing protein</fullName>
    </submittedName>
</protein>
<sequence length="774" mass="83641">MLKIKRLNVNPSHPCLWMALNDVQIICDCESILADEEFPTLDKDIVTGLFDGADSIEWGMVDAILVSNSYSLVMLPYITELQSFRGKVLTPAPVLRFGKVLIDDFFNETRLLSSSVSASGKNRFPNCGQWMLRYTQEQAANSLSKIQTLAYHEFVNLFGLLKVKCVSAGYEIGSCNWILKTDSEKLAYISRSSLYPSFAMPMDFSEFADVDVIILGSVNTSKSLPIEKAIEKFKTVTAQTLGRGGHALVPTLPSGLIYYLLENVAAAKEEFSGNLNPAFNAPSSSSATSTGPNNENEAPKGGVSLMGKVAKCPCLFISSQAKASLAYANASGEWLAPDRESALYAADSPFAFNSWIRNGHLATLPSLHSTPGQQGGDVEGGLWPPFPAVFLTGHPSCRLGAAVHLIRALSLGGSVNQKKHSSNALILVQSDEFLPSVEWSPVEQLSYTIEPFKPSLKKENSGDSEEEASSMPVTSVGPELTAYWLPLRFDISLDQLPTLFEKCGMPKQALILPQEVTNPEAILPVKKTADVSVYQIAFEQCLDVQLKEAALLPVHVDPDFLVHSAFPLTLGKPLASKDPRRNRDQRDSPQPVQSHVALIDGRLCFRDGKYRLESLDGDALKRGSEKTSVGRSTSPTPSPKPPGSPQSGEKSKVVVGGAHMLIAKSPINAGQLVKQLTESGVTGAQVITEPKVLANFLATQLTPHLPVLSRLQPDPAKCALVVFPNSTTTILLTENASHVCCQDEGTRQAIRQSLMASTEMIAVPPSSALTTGVF</sequence>
<organism evidence="4">
    <name type="scientific">Mesocestoides corti</name>
    <name type="common">Flatworm</name>
    <dbReference type="NCBI Taxonomy" id="53468"/>
    <lineage>
        <taxon>Eukaryota</taxon>
        <taxon>Metazoa</taxon>
        <taxon>Spiralia</taxon>
        <taxon>Lophotrochozoa</taxon>
        <taxon>Platyhelminthes</taxon>
        <taxon>Cestoda</taxon>
        <taxon>Eucestoda</taxon>
        <taxon>Cyclophyllidea</taxon>
        <taxon>Mesocestoididae</taxon>
        <taxon>Mesocestoides</taxon>
    </lineage>
</organism>
<dbReference type="SUPFAM" id="SSF56281">
    <property type="entry name" value="Metallo-hydrolase/oxidoreductase"/>
    <property type="match status" value="1"/>
</dbReference>
<proteinExistence type="predicted"/>
<accession>A0A5K3EVU3</accession>
<feature type="region of interest" description="Disordered" evidence="3">
    <location>
        <begin position="572"/>
        <end position="593"/>
    </location>
</feature>
<keyword evidence="2" id="KW-0539">Nucleus</keyword>
<evidence type="ECO:0000256" key="1">
    <source>
        <dbReference type="ARBA" id="ARBA00004123"/>
    </source>
</evidence>
<dbReference type="PANTHER" id="PTHR46094:SF1">
    <property type="entry name" value="INTEGRATOR COMPLEX SUBUNIT 9"/>
    <property type="match status" value="1"/>
</dbReference>
<dbReference type="Gene3D" id="3.60.15.10">
    <property type="entry name" value="Ribonuclease Z/Hydroxyacylglutathione hydrolase-like"/>
    <property type="match status" value="1"/>
</dbReference>
<evidence type="ECO:0000256" key="3">
    <source>
        <dbReference type="SAM" id="MobiDB-lite"/>
    </source>
</evidence>
<dbReference type="InterPro" id="IPR027074">
    <property type="entry name" value="Integrator_9su"/>
</dbReference>
<comment type="subcellular location">
    <subcellularLocation>
        <location evidence="1">Nucleus</location>
    </subcellularLocation>
</comment>
<dbReference type="InterPro" id="IPR036866">
    <property type="entry name" value="RibonucZ/Hydroxyglut_hydro"/>
</dbReference>
<reference evidence="4" key="1">
    <citation type="submission" date="2019-11" db="UniProtKB">
        <authorList>
            <consortium name="WormBaseParasite"/>
        </authorList>
    </citation>
    <scope>IDENTIFICATION</scope>
</reference>
<dbReference type="PANTHER" id="PTHR46094">
    <property type="entry name" value="INTEGRATOR COMPLEX SUBUNIT 9"/>
    <property type="match status" value="1"/>
</dbReference>
<dbReference type="GO" id="GO:0034472">
    <property type="term" value="P:snRNA 3'-end processing"/>
    <property type="evidence" value="ECO:0007669"/>
    <property type="project" value="TreeGrafter"/>
</dbReference>
<dbReference type="WBParaSite" id="MCU_003502-RC">
    <property type="protein sequence ID" value="MCU_003502-RC"/>
    <property type="gene ID" value="MCU_003502"/>
</dbReference>
<dbReference type="AlphaFoldDB" id="A0A5K3EVU3"/>
<feature type="region of interest" description="Disordered" evidence="3">
    <location>
        <begin position="616"/>
        <end position="651"/>
    </location>
</feature>
<feature type="compositionally biased region" description="Basic and acidic residues" evidence="3">
    <location>
        <begin position="616"/>
        <end position="625"/>
    </location>
</feature>
<name>A0A5K3EVU3_MESCO</name>
<evidence type="ECO:0000256" key="2">
    <source>
        <dbReference type="ARBA" id="ARBA00023242"/>
    </source>
</evidence>
<evidence type="ECO:0000313" key="4">
    <source>
        <dbReference type="WBParaSite" id="MCU_003502-RC"/>
    </source>
</evidence>